<proteinExistence type="predicted"/>
<keyword evidence="1" id="KW-1133">Transmembrane helix</keyword>
<gene>
    <name evidence="2" type="ORF">N7U62_05040</name>
</gene>
<protein>
    <recommendedName>
        <fullName evidence="4">PH domain-containing protein</fullName>
    </recommendedName>
</protein>
<name>A0ABT3CQN7_9BACT</name>
<evidence type="ECO:0000313" key="3">
    <source>
        <dbReference type="Proteomes" id="UP001300692"/>
    </source>
</evidence>
<reference evidence="2 3" key="1">
    <citation type="submission" date="2022-10" db="EMBL/GenBank/DDBJ databases">
        <title>Comparative genomics and taxonomic characterization of three novel marine species of genus Reichenbachiella exhibiting antioxidant and polysaccharide degradation activities.</title>
        <authorList>
            <person name="Muhammad N."/>
            <person name="Lee Y.-J."/>
            <person name="Ko J."/>
            <person name="Kim S.-G."/>
        </authorList>
    </citation>
    <scope>NUCLEOTIDE SEQUENCE [LARGE SCALE GENOMIC DNA]</scope>
    <source>
        <strain evidence="2 3">ABR2-5</strain>
    </source>
</reference>
<evidence type="ECO:0008006" key="4">
    <source>
        <dbReference type="Google" id="ProtNLM"/>
    </source>
</evidence>
<keyword evidence="3" id="KW-1185">Reference proteome</keyword>
<sequence>MGNFNMFFLPIFALFFWGFYYNFFNFYWAAIGDEEVEIKDNSIKITKRVKIFKHSSRYKKDKISNVELVDTSGSYGATGTAMFGFSDVHVYFKYGRKKKMIGKQIETEEGEIIIEELRRWGYDIQQAK</sequence>
<evidence type="ECO:0000313" key="2">
    <source>
        <dbReference type="EMBL" id="MCV9386016.1"/>
    </source>
</evidence>
<accession>A0ABT3CQN7</accession>
<dbReference type="EMBL" id="JAOYOD010000001">
    <property type="protein sequence ID" value="MCV9386016.1"/>
    <property type="molecule type" value="Genomic_DNA"/>
</dbReference>
<keyword evidence="1" id="KW-0472">Membrane</keyword>
<dbReference type="Proteomes" id="UP001300692">
    <property type="component" value="Unassembled WGS sequence"/>
</dbReference>
<organism evidence="2 3">
    <name type="scientific">Reichenbachiella ulvae</name>
    <dbReference type="NCBI Taxonomy" id="2980104"/>
    <lineage>
        <taxon>Bacteria</taxon>
        <taxon>Pseudomonadati</taxon>
        <taxon>Bacteroidota</taxon>
        <taxon>Cytophagia</taxon>
        <taxon>Cytophagales</taxon>
        <taxon>Reichenbachiellaceae</taxon>
        <taxon>Reichenbachiella</taxon>
    </lineage>
</organism>
<evidence type="ECO:0000256" key="1">
    <source>
        <dbReference type="SAM" id="Phobius"/>
    </source>
</evidence>
<feature type="transmembrane region" description="Helical" evidence="1">
    <location>
        <begin position="6"/>
        <end position="24"/>
    </location>
</feature>
<dbReference type="RefSeq" id="WP_264136802.1">
    <property type="nucleotide sequence ID" value="NZ_JAOYOD010000001.1"/>
</dbReference>
<comment type="caution">
    <text evidence="2">The sequence shown here is derived from an EMBL/GenBank/DDBJ whole genome shotgun (WGS) entry which is preliminary data.</text>
</comment>
<keyword evidence="1" id="KW-0812">Transmembrane</keyword>